<dbReference type="PRINTS" id="PR00892">
    <property type="entry name" value="RABGDI"/>
</dbReference>
<evidence type="ECO:0000313" key="3">
    <source>
        <dbReference type="EMBL" id="KYR02420.1"/>
    </source>
</evidence>
<dbReference type="GO" id="GO:0005093">
    <property type="term" value="F:Rab GDP-dissociation inhibitor activity"/>
    <property type="evidence" value="ECO:0007669"/>
    <property type="project" value="InterPro"/>
</dbReference>
<dbReference type="Pfam" id="PF00996">
    <property type="entry name" value="GDI"/>
    <property type="match status" value="1"/>
</dbReference>
<dbReference type="InterPro" id="IPR036188">
    <property type="entry name" value="FAD/NAD-bd_sf"/>
</dbReference>
<dbReference type="Gene3D" id="1.10.405.10">
    <property type="entry name" value="Guanine Nucleotide Dissociation Inhibitor, domain 1"/>
    <property type="match status" value="1"/>
</dbReference>
<dbReference type="GO" id="GO:0007264">
    <property type="term" value="P:small GTPase-mediated signal transduction"/>
    <property type="evidence" value="ECO:0007669"/>
    <property type="project" value="InterPro"/>
</dbReference>
<sequence>MDEHYDCIVLGTGLKECIISGLLSVEGKKVLHMDRNGYYGGESASLSLDQLFEKFRGKGTKAPPTFGSSREYSVDLIPKFILSSGLLVKMLLHTDVVRYLEFKVVDGSYVKQSNKIHKVPSTDTEALASPLMGFFEKFSAKKFFAFVQDYEDDKPSTHNGMDLKKMPMKDVFKKFGLNADTIDFIGHAVSLYLNDDYLEKPAIETVNRMKLYAESMLKYKKSPYIYPLYGLGELPQSFARLSAIYGGTYMLNKPIEKVTFNDGKVHVTSEGETATADYVVADPTYFPDKVKKSGRIIRAICILNAPIPNTSNSESVQIILPQKQCGNRKNDIYVGVISSSHFVCAKGKFIAIVSTTVETENPEKELEPAYNLLGPIVEKFVSVTDFYEPITDGTQDKCFISKSYDATSHFETTCADVMDIYKRITGKDLVLTIHPNILQQQKEQQDEEGSEN</sequence>
<dbReference type="Gene3D" id="3.30.519.10">
    <property type="entry name" value="Guanine Nucleotide Dissociation Inhibitor, domain 2"/>
    <property type="match status" value="1"/>
</dbReference>
<dbReference type="PRINTS" id="PR00891">
    <property type="entry name" value="RABGDIREP"/>
</dbReference>
<keyword evidence="4" id="KW-1185">Reference proteome</keyword>
<dbReference type="GO" id="GO:0015031">
    <property type="term" value="P:protein transport"/>
    <property type="evidence" value="ECO:0007669"/>
    <property type="project" value="InterPro"/>
</dbReference>
<dbReference type="STRING" id="361077.A0A152A854"/>
<dbReference type="FunFam" id="1.10.405.10:FF:000001">
    <property type="entry name" value="Rab GDP dissociation inhibitor"/>
    <property type="match status" value="1"/>
</dbReference>
<dbReference type="AlphaFoldDB" id="A0A152A854"/>
<dbReference type="InterPro" id="IPR018203">
    <property type="entry name" value="GDP_dissociation_inhibitor"/>
</dbReference>
<accession>A0A152A854</accession>
<dbReference type="EMBL" id="LODT01000004">
    <property type="protein sequence ID" value="KYR02420.1"/>
    <property type="molecule type" value="Genomic_DNA"/>
</dbReference>
<comment type="similarity">
    <text evidence="1 2">Belongs to the Rab GDI family.</text>
</comment>
<dbReference type="GO" id="GO:0016192">
    <property type="term" value="P:vesicle-mediated transport"/>
    <property type="evidence" value="ECO:0007669"/>
    <property type="project" value="TreeGrafter"/>
</dbReference>
<name>A0A152A854_TIELA</name>
<protein>
    <recommendedName>
        <fullName evidence="2">Rab GDP dissociation inhibitor</fullName>
    </recommendedName>
</protein>
<proteinExistence type="inferred from homology"/>
<dbReference type="PANTHER" id="PTHR11787:SF8">
    <property type="entry name" value="RAB GDP DISSOCIATION INHIBITOR"/>
    <property type="match status" value="1"/>
</dbReference>
<dbReference type="SUPFAM" id="SSF51905">
    <property type="entry name" value="FAD/NAD(P)-binding domain"/>
    <property type="match status" value="2"/>
</dbReference>
<dbReference type="SUPFAM" id="SSF54373">
    <property type="entry name" value="FAD-linked reductases, C-terminal domain"/>
    <property type="match status" value="1"/>
</dbReference>
<dbReference type="InterPro" id="IPR000806">
    <property type="entry name" value="RabGDI"/>
</dbReference>
<dbReference type="Gene3D" id="3.50.50.60">
    <property type="entry name" value="FAD/NAD(P)-binding domain"/>
    <property type="match status" value="1"/>
</dbReference>
<dbReference type="OrthoDB" id="9446342at2759"/>
<dbReference type="InParanoid" id="A0A152A854"/>
<evidence type="ECO:0000313" key="4">
    <source>
        <dbReference type="Proteomes" id="UP000076078"/>
    </source>
</evidence>
<gene>
    <name evidence="3" type="ORF">DLAC_01260</name>
</gene>
<dbReference type="FunCoup" id="A0A152A854">
    <property type="interactions" value="635"/>
</dbReference>
<reference evidence="3 4" key="1">
    <citation type="submission" date="2015-12" db="EMBL/GenBank/DDBJ databases">
        <title>Dictyostelia acquired genes for synthesis and detection of signals that induce cell-type specialization by lateral gene transfer from prokaryotes.</title>
        <authorList>
            <person name="Gloeckner G."/>
            <person name="Schaap P."/>
        </authorList>
    </citation>
    <scope>NUCLEOTIDE SEQUENCE [LARGE SCALE GENOMIC DNA]</scope>
    <source>
        <strain evidence="3 4">TK</strain>
    </source>
</reference>
<dbReference type="PANTHER" id="PTHR11787">
    <property type="entry name" value="RAB GDP-DISSOCIATION INHIBITOR"/>
    <property type="match status" value="1"/>
</dbReference>
<evidence type="ECO:0000256" key="2">
    <source>
        <dbReference type="RuleBase" id="RU363124"/>
    </source>
</evidence>
<dbReference type="GO" id="GO:0005737">
    <property type="term" value="C:cytoplasm"/>
    <property type="evidence" value="ECO:0007669"/>
    <property type="project" value="TreeGrafter"/>
</dbReference>
<dbReference type="OMA" id="FETKAKM"/>
<comment type="caution">
    <text evidence="3">The sequence shown here is derived from an EMBL/GenBank/DDBJ whole genome shotgun (WGS) entry which is preliminary data.</text>
</comment>
<organism evidence="3 4">
    <name type="scientific">Tieghemostelium lacteum</name>
    <name type="common">Slime mold</name>
    <name type="synonym">Dictyostelium lacteum</name>
    <dbReference type="NCBI Taxonomy" id="361077"/>
    <lineage>
        <taxon>Eukaryota</taxon>
        <taxon>Amoebozoa</taxon>
        <taxon>Evosea</taxon>
        <taxon>Eumycetozoa</taxon>
        <taxon>Dictyostelia</taxon>
        <taxon>Dictyosteliales</taxon>
        <taxon>Raperosteliaceae</taxon>
        <taxon>Tieghemostelium</taxon>
    </lineage>
</organism>
<evidence type="ECO:0000256" key="1">
    <source>
        <dbReference type="ARBA" id="ARBA00005593"/>
    </source>
</evidence>
<dbReference type="Proteomes" id="UP000076078">
    <property type="component" value="Unassembled WGS sequence"/>
</dbReference>